<evidence type="ECO:0000313" key="1">
    <source>
        <dbReference type="EnsemblPlants" id="TuG1812G0100002568.01.T01"/>
    </source>
</evidence>
<proteinExistence type="predicted"/>
<dbReference type="EnsemblPlants" id="TuG1812G0100002568.01.T01">
    <property type="protein sequence ID" value="TuG1812G0100002568.01.T01"/>
    <property type="gene ID" value="TuG1812G0100002568.01"/>
</dbReference>
<reference evidence="2" key="1">
    <citation type="journal article" date="2013" name="Nature">
        <title>Draft genome of the wheat A-genome progenitor Triticum urartu.</title>
        <authorList>
            <person name="Ling H.Q."/>
            <person name="Zhao S."/>
            <person name="Liu D."/>
            <person name="Wang J."/>
            <person name="Sun H."/>
            <person name="Zhang C."/>
            <person name="Fan H."/>
            <person name="Li D."/>
            <person name="Dong L."/>
            <person name="Tao Y."/>
            <person name="Gao C."/>
            <person name="Wu H."/>
            <person name="Li Y."/>
            <person name="Cui Y."/>
            <person name="Guo X."/>
            <person name="Zheng S."/>
            <person name="Wang B."/>
            <person name="Yu K."/>
            <person name="Liang Q."/>
            <person name="Yang W."/>
            <person name="Lou X."/>
            <person name="Chen J."/>
            <person name="Feng M."/>
            <person name="Jian J."/>
            <person name="Zhang X."/>
            <person name="Luo G."/>
            <person name="Jiang Y."/>
            <person name="Liu J."/>
            <person name="Wang Z."/>
            <person name="Sha Y."/>
            <person name="Zhang B."/>
            <person name="Wu H."/>
            <person name="Tang D."/>
            <person name="Shen Q."/>
            <person name="Xue P."/>
            <person name="Zou S."/>
            <person name="Wang X."/>
            <person name="Liu X."/>
            <person name="Wang F."/>
            <person name="Yang Y."/>
            <person name="An X."/>
            <person name="Dong Z."/>
            <person name="Zhang K."/>
            <person name="Zhang X."/>
            <person name="Luo M.C."/>
            <person name="Dvorak J."/>
            <person name="Tong Y."/>
            <person name="Wang J."/>
            <person name="Yang H."/>
            <person name="Li Z."/>
            <person name="Wang D."/>
            <person name="Zhang A."/>
            <person name="Wang J."/>
        </authorList>
    </citation>
    <scope>NUCLEOTIDE SEQUENCE</scope>
    <source>
        <strain evidence="2">cv. G1812</strain>
    </source>
</reference>
<sequence length="62" mass="7527">RETRRANTRARGRTRDPDPTYRSYPVHLALWCYRCTSHPDSLYECLKIHVRYIYHVTGNFKK</sequence>
<dbReference type="AlphaFoldDB" id="A0A8R7P2U2"/>
<accession>A0A8R7P2U2</accession>
<name>A0A8R7P2U2_TRIUA</name>
<protein>
    <submittedName>
        <fullName evidence="1">Uncharacterized protein</fullName>
    </submittedName>
</protein>
<reference evidence="1" key="2">
    <citation type="submission" date="2018-03" db="EMBL/GenBank/DDBJ databases">
        <title>The Triticum urartu genome reveals the dynamic nature of wheat genome evolution.</title>
        <authorList>
            <person name="Ling H."/>
            <person name="Ma B."/>
            <person name="Shi X."/>
            <person name="Liu H."/>
            <person name="Dong L."/>
            <person name="Sun H."/>
            <person name="Cao Y."/>
            <person name="Gao Q."/>
            <person name="Zheng S."/>
            <person name="Li Y."/>
            <person name="Yu Y."/>
            <person name="Du H."/>
            <person name="Qi M."/>
            <person name="Li Y."/>
            <person name="Yu H."/>
            <person name="Cui Y."/>
            <person name="Wang N."/>
            <person name="Chen C."/>
            <person name="Wu H."/>
            <person name="Zhao Y."/>
            <person name="Zhang J."/>
            <person name="Li Y."/>
            <person name="Zhou W."/>
            <person name="Zhang B."/>
            <person name="Hu W."/>
            <person name="Eijk M."/>
            <person name="Tang J."/>
            <person name="Witsenboer H."/>
            <person name="Zhao S."/>
            <person name="Li Z."/>
            <person name="Zhang A."/>
            <person name="Wang D."/>
            <person name="Liang C."/>
        </authorList>
    </citation>
    <scope>NUCLEOTIDE SEQUENCE [LARGE SCALE GENOMIC DNA]</scope>
    <source>
        <strain evidence="1">cv. G1812</strain>
    </source>
</reference>
<reference evidence="1" key="3">
    <citation type="submission" date="2022-06" db="UniProtKB">
        <authorList>
            <consortium name="EnsemblPlants"/>
        </authorList>
    </citation>
    <scope>IDENTIFICATION</scope>
</reference>
<dbReference type="Gramene" id="TuG1812G0100002568.01.T01">
    <property type="protein sequence ID" value="TuG1812G0100002568.01.T01"/>
    <property type="gene ID" value="TuG1812G0100002568.01"/>
</dbReference>
<evidence type="ECO:0000313" key="2">
    <source>
        <dbReference type="Proteomes" id="UP000015106"/>
    </source>
</evidence>
<dbReference type="Proteomes" id="UP000015106">
    <property type="component" value="Chromosome 1"/>
</dbReference>
<organism evidence="1 2">
    <name type="scientific">Triticum urartu</name>
    <name type="common">Red wild einkorn</name>
    <name type="synonym">Crithodium urartu</name>
    <dbReference type="NCBI Taxonomy" id="4572"/>
    <lineage>
        <taxon>Eukaryota</taxon>
        <taxon>Viridiplantae</taxon>
        <taxon>Streptophyta</taxon>
        <taxon>Embryophyta</taxon>
        <taxon>Tracheophyta</taxon>
        <taxon>Spermatophyta</taxon>
        <taxon>Magnoliopsida</taxon>
        <taxon>Liliopsida</taxon>
        <taxon>Poales</taxon>
        <taxon>Poaceae</taxon>
        <taxon>BOP clade</taxon>
        <taxon>Pooideae</taxon>
        <taxon>Triticodae</taxon>
        <taxon>Triticeae</taxon>
        <taxon>Triticinae</taxon>
        <taxon>Triticum</taxon>
    </lineage>
</organism>
<keyword evidence="2" id="KW-1185">Reference proteome</keyword>